<dbReference type="AlphaFoldDB" id="A0A5C3P958"/>
<feature type="compositionally biased region" description="Basic residues" evidence="1">
    <location>
        <begin position="8"/>
        <end position="19"/>
    </location>
</feature>
<sequence>MTTDQATQKKKAARKKRPRSSAGKTNEAPKSEVPAAGAPKKKSKPQKTNGAKDKLPGSFAEFENKEERFPLWGARLGGIPPPPPGPARKKTRRKTTPISTHSSSSVSARRGLPSPTSSVYHSHHLGSTPAPAPTTSCGVPSNHELQLGELYSRTPSGSVTCTPSPSQPTDGQHAEQGHSNLFPTQRPPEWLPYTAGHRPSFTPTPYGRSPETYPPISQDGTSVHSPSSGTIYHESSDEYLMSSYTPFPDELAMLPPSPSLMGTMMTSGPFVRSDASAHVPTEQCFDWARGTMGPPPAYLQHSCGEVPQVGSPAASSIIDSEGPFTPTDSFGTFPPPDCGRASGVELGGALGLLVAPTETCYRKDSYLPALSSTYPTSLQQHFAASGFASQENPVGPPFSPQVAPPTPEYWDSGFFVPHSASIQDYNVHDLALLPGTATHGVAIDGSRLENWHEPRSYLTTPSDDFHSRFITDEHPQGGDFLHDVALNISAPDCMGADELHRSGPHFAVGDTTSQMLEQSSTFVWGSDERPARTTWHPDHSTASLSSPGPGAFINYRNQSGPGLGPHSDANIDLSAIIFEQYPLLQMDPSKDTVPQGHCYHDSDNWESDLVATDCQLMDHGLITHTSVAPSAWCTLRQRLALS</sequence>
<feature type="compositionally biased region" description="Low complexity" evidence="1">
    <location>
        <begin position="96"/>
        <end position="107"/>
    </location>
</feature>
<evidence type="ECO:0000256" key="1">
    <source>
        <dbReference type="SAM" id="MobiDB-lite"/>
    </source>
</evidence>
<proteinExistence type="predicted"/>
<protein>
    <submittedName>
        <fullName evidence="2">Uncharacterized protein</fullName>
    </submittedName>
</protein>
<gene>
    <name evidence="2" type="ORF">K466DRAFT_177382</name>
</gene>
<accession>A0A5C3P958</accession>
<dbReference type="Proteomes" id="UP000308197">
    <property type="component" value="Unassembled WGS sequence"/>
</dbReference>
<dbReference type="EMBL" id="ML211232">
    <property type="protein sequence ID" value="TFK85802.1"/>
    <property type="molecule type" value="Genomic_DNA"/>
</dbReference>
<feature type="region of interest" description="Disordered" evidence="1">
    <location>
        <begin position="1"/>
        <end position="178"/>
    </location>
</feature>
<name>A0A5C3P958_9APHY</name>
<evidence type="ECO:0000313" key="2">
    <source>
        <dbReference type="EMBL" id="TFK85802.1"/>
    </source>
</evidence>
<feature type="compositionally biased region" description="Polar residues" evidence="1">
    <location>
        <begin position="153"/>
        <end position="170"/>
    </location>
</feature>
<dbReference type="InParanoid" id="A0A5C3P958"/>
<reference evidence="2 3" key="1">
    <citation type="journal article" date="2019" name="Nat. Ecol. Evol.">
        <title>Megaphylogeny resolves global patterns of mushroom evolution.</title>
        <authorList>
            <person name="Varga T."/>
            <person name="Krizsan K."/>
            <person name="Foldi C."/>
            <person name="Dima B."/>
            <person name="Sanchez-Garcia M."/>
            <person name="Sanchez-Ramirez S."/>
            <person name="Szollosi G.J."/>
            <person name="Szarkandi J.G."/>
            <person name="Papp V."/>
            <person name="Albert L."/>
            <person name="Andreopoulos W."/>
            <person name="Angelini C."/>
            <person name="Antonin V."/>
            <person name="Barry K.W."/>
            <person name="Bougher N.L."/>
            <person name="Buchanan P."/>
            <person name="Buyck B."/>
            <person name="Bense V."/>
            <person name="Catcheside P."/>
            <person name="Chovatia M."/>
            <person name="Cooper J."/>
            <person name="Damon W."/>
            <person name="Desjardin D."/>
            <person name="Finy P."/>
            <person name="Geml J."/>
            <person name="Haridas S."/>
            <person name="Hughes K."/>
            <person name="Justo A."/>
            <person name="Karasinski D."/>
            <person name="Kautmanova I."/>
            <person name="Kiss B."/>
            <person name="Kocsube S."/>
            <person name="Kotiranta H."/>
            <person name="LaButti K.M."/>
            <person name="Lechner B.E."/>
            <person name="Liimatainen K."/>
            <person name="Lipzen A."/>
            <person name="Lukacs Z."/>
            <person name="Mihaltcheva S."/>
            <person name="Morgado L.N."/>
            <person name="Niskanen T."/>
            <person name="Noordeloos M.E."/>
            <person name="Ohm R.A."/>
            <person name="Ortiz-Santana B."/>
            <person name="Ovrebo C."/>
            <person name="Racz N."/>
            <person name="Riley R."/>
            <person name="Savchenko A."/>
            <person name="Shiryaev A."/>
            <person name="Soop K."/>
            <person name="Spirin V."/>
            <person name="Szebenyi C."/>
            <person name="Tomsovsky M."/>
            <person name="Tulloss R.E."/>
            <person name="Uehling J."/>
            <person name="Grigoriev I.V."/>
            <person name="Vagvolgyi C."/>
            <person name="Papp T."/>
            <person name="Martin F.M."/>
            <person name="Miettinen O."/>
            <person name="Hibbett D.S."/>
            <person name="Nagy L.G."/>
        </authorList>
    </citation>
    <scope>NUCLEOTIDE SEQUENCE [LARGE SCALE GENOMIC DNA]</scope>
    <source>
        <strain evidence="2 3">HHB13444</strain>
    </source>
</reference>
<evidence type="ECO:0000313" key="3">
    <source>
        <dbReference type="Proteomes" id="UP000308197"/>
    </source>
</evidence>
<organism evidence="2 3">
    <name type="scientific">Polyporus arcularius HHB13444</name>
    <dbReference type="NCBI Taxonomy" id="1314778"/>
    <lineage>
        <taxon>Eukaryota</taxon>
        <taxon>Fungi</taxon>
        <taxon>Dikarya</taxon>
        <taxon>Basidiomycota</taxon>
        <taxon>Agaricomycotina</taxon>
        <taxon>Agaricomycetes</taxon>
        <taxon>Polyporales</taxon>
        <taxon>Polyporaceae</taxon>
        <taxon>Polyporus</taxon>
    </lineage>
</organism>
<keyword evidence="3" id="KW-1185">Reference proteome</keyword>